<gene>
    <name evidence="3" type="ORF">B1B_05513</name>
    <name evidence="2" type="ORF">B2A_10089</name>
</gene>
<dbReference type="EMBL" id="AUZZ01007281">
    <property type="protein sequence ID" value="EQD42965.1"/>
    <property type="molecule type" value="Genomic_DNA"/>
</dbReference>
<dbReference type="AlphaFoldDB" id="T1BKG8"/>
<reference evidence="3" key="2">
    <citation type="journal article" date="2014" name="ISME J.">
        <title>Microbial stratification in low pH oxic and suboxic macroscopic growths along an acid mine drainage.</title>
        <authorList>
            <person name="Mendez-Garcia C."/>
            <person name="Mesa V."/>
            <person name="Sprenger R.R."/>
            <person name="Richter M."/>
            <person name="Diez M.S."/>
            <person name="Solano J."/>
            <person name="Bargiela R."/>
            <person name="Golyshina O.V."/>
            <person name="Manteca A."/>
            <person name="Ramos J.L."/>
            <person name="Gallego J.R."/>
            <person name="Llorente I."/>
            <person name="Martins Dos Santos V.A."/>
            <person name="Jensen O.N."/>
            <person name="Pelaez A.I."/>
            <person name="Sanchez J."/>
            <person name="Ferrer M."/>
        </authorList>
    </citation>
    <scope>NUCLEOTIDE SEQUENCE</scope>
</reference>
<protein>
    <submittedName>
        <fullName evidence="3">Transposase</fullName>
    </submittedName>
</protein>
<comment type="caution">
    <text evidence="3">The sequence shown here is derived from an EMBL/GenBank/DDBJ whole genome shotgun (WGS) entry which is preliminary data.</text>
</comment>
<reference evidence="3" key="1">
    <citation type="submission" date="2013-08" db="EMBL/GenBank/DDBJ databases">
        <authorList>
            <person name="Mendez C."/>
            <person name="Richter M."/>
            <person name="Ferrer M."/>
            <person name="Sanchez J."/>
        </authorList>
    </citation>
    <scope>NUCLEOTIDE SEQUENCE</scope>
</reference>
<evidence type="ECO:0000313" key="2">
    <source>
        <dbReference type="EMBL" id="EQD42965.1"/>
    </source>
</evidence>
<name>T1BKG8_9ZZZZ</name>
<proteinExistence type="predicted"/>
<organism evidence="3">
    <name type="scientific">mine drainage metagenome</name>
    <dbReference type="NCBI Taxonomy" id="410659"/>
    <lineage>
        <taxon>unclassified sequences</taxon>
        <taxon>metagenomes</taxon>
        <taxon>ecological metagenomes</taxon>
    </lineage>
</organism>
<evidence type="ECO:0000313" key="3">
    <source>
        <dbReference type="EMBL" id="EQD68993.1"/>
    </source>
</evidence>
<evidence type="ECO:0000256" key="1">
    <source>
        <dbReference type="SAM" id="MobiDB-lite"/>
    </source>
</evidence>
<sequence length="120" mass="13648">MTVHTSAAREMEDRSERNLAPRNLGKALDARSETAKEWSEGKLREAIEGILGEWKEFVQVRVRRGEEGPRVVWSFRDRVTREAARQDGKCALLCADPRLSAAEVVAQYLGKDFVEKAFRT</sequence>
<feature type="compositionally biased region" description="Basic and acidic residues" evidence="1">
    <location>
        <begin position="7"/>
        <end position="19"/>
    </location>
</feature>
<feature type="region of interest" description="Disordered" evidence="1">
    <location>
        <begin position="1"/>
        <end position="32"/>
    </location>
</feature>
<accession>T1BKG8</accession>
<dbReference type="EMBL" id="AUZY01003492">
    <property type="protein sequence ID" value="EQD68993.1"/>
    <property type="molecule type" value="Genomic_DNA"/>
</dbReference>